<evidence type="ECO:0000256" key="9">
    <source>
        <dbReference type="ARBA" id="ARBA00041464"/>
    </source>
</evidence>
<name>A0AAQ4P1H1_GASAC</name>
<evidence type="ECO:0000256" key="3">
    <source>
        <dbReference type="ARBA" id="ARBA00022801"/>
    </source>
</evidence>
<evidence type="ECO:0000256" key="13">
    <source>
        <dbReference type="SAM" id="MobiDB-lite"/>
    </source>
</evidence>
<comment type="function">
    <text evidence="6">ppGpp hydrolyzing enzyme involved in starvation response.</text>
</comment>
<dbReference type="InterPro" id="IPR003607">
    <property type="entry name" value="HD/PDEase_dom"/>
</dbReference>
<dbReference type="EC" id="3.1.7.2" evidence="5"/>
<dbReference type="Ensembl" id="ENSGACT00000071752.1">
    <property type="protein sequence ID" value="ENSGACP00000032769.1"/>
    <property type="gene ID" value="ENSGACG00000017413.2"/>
</dbReference>
<dbReference type="PANTHER" id="PTHR46246">
    <property type="entry name" value="GUANOSINE-3',5'-BIS(DIPHOSPHATE) 3'-PYROPHOSPHOHYDROLASE MESH1"/>
    <property type="match status" value="1"/>
</dbReference>
<evidence type="ECO:0000256" key="10">
    <source>
        <dbReference type="ARBA" id="ARBA00041770"/>
    </source>
</evidence>
<dbReference type="Proteomes" id="UP000007635">
    <property type="component" value="Chromosome II"/>
</dbReference>
<keyword evidence="2" id="KW-0479">Metal-binding</keyword>
<dbReference type="Pfam" id="PF13328">
    <property type="entry name" value="HD_4"/>
    <property type="match status" value="1"/>
</dbReference>
<evidence type="ECO:0000259" key="14">
    <source>
        <dbReference type="PROSITE" id="PS51831"/>
    </source>
</evidence>
<dbReference type="SUPFAM" id="SSF109604">
    <property type="entry name" value="HD-domain/PDEase-like"/>
    <property type="match status" value="1"/>
</dbReference>
<sequence length="328" mass="37328">MRRRTLKGSKQEVEPFPQRNTLWQMGSGQLCSRCNYSVKVDELISGPASSAERSRAAPGSPSWHCGPCCFMLWNPNKRRQRGCNQHKHTERQKTPAICSKKGGTYLIFVCGFHPDHTKVGLLHRWLKRGTLKSSRSIVSYSSSCHYFSTMNSDTALLLETVHFAAEKHRSQRRKDPEATPYINHPIGVARVLTHEGGITDIEVLQAALLHDTVEDTDTSLAELEAKFGPIVARIVEEVTDDRNLSKEERKQQQVEHAAHSSRQAKLVKLADKLYNLRDLNRCTPKGWTAERVQEYFVWAREVLRGLKGTNSALEEKLEELFRQRGIQL</sequence>
<dbReference type="GO" id="GO:0046872">
    <property type="term" value="F:metal ion binding"/>
    <property type="evidence" value="ECO:0007669"/>
    <property type="project" value="UniProtKB-KW"/>
</dbReference>
<dbReference type="AlphaFoldDB" id="A0AAQ4P1H1"/>
<reference evidence="15" key="2">
    <citation type="submission" date="2025-08" db="UniProtKB">
        <authorList>
            <consortium name="Ensembl"/>
        </authorList>
    </citation>
    <scope>IDENTIFICATION</scope>
</reference>
<proteinExistence type="inferred from homology"/>
<keyword evidence="4" id="KW-0464">Manganese</keyword>
<evidence type="ECO:0000256" key="4">
    <source>
        <dbReference type="ARBA" id="ARBA00023211"/>
    </source>
</evidence>
<evidence type="ECO:0000313" key="15">
    <source>
        <dbReference type="Ensembl" id="ENSGACP00000032769.1"/>
    </source>
</evidence>
<feature type="domain" description="HD" evidence="14">
    <location>
        <begin position="181"/>
        <end position="276"/>
    </location>
</feature>
<organism evidence="15 16">
    <name type="scientific">Gasterosteus aculeatus aculeatus</name>
    <name type="common">three-spined stickleback</name>
    <dbReference type="NCBI Taxonomy" id="481459"/>
    <lineage>
        <taxon>Eukaryota</taxon>
        <taxon>Metazoa</taxon>
        <taxon>Chordata</taxon>
        <taxon>Craniata</taxon>
        <taxon>Vertebrata</taxon>
        <taxon>Euteleostomi</taxon>
        <taxon>Actinopterygii</taxon>
        <taxon>Neopterygii</taxon>
        <taxon>Teleostei</taxon>
        <taxon>Neoteleostei</taxon>
        <taxon>Acanthomorphata</taxon>
        <taxon>Eupercaria</taxon>
        <taxon>Perciformes</taxon>
        <taxon>Cottioidei</taxon>
        <taxon>Gasterosteales</taxon>
        <taxon>Gasterosteidae</taxon>
        <taxon>Gasterosteus</taxon>
    </lineage>
</organism>
<dbReference type="Gene3D" id="1.10.3210.10">
    <property type="entry name" value="Hypothetical protein af1432"/>
    <property type="match status" value="1"/>
</dbReference>
<reference evidence="15 16" key="1">
    <citation type="journal article" date="2021" name="G3 (Bethesda)">
        <title>Improved contiguity of the threespine stickleback genome using long-read sequencing.</title>
        <authorList>
            <person name="Nath S."/>
            <person name="Shaw D.E."/>
            <person name="White M.A."/>
        </authorList>
    </citation>
    <scope>NUCLEOTIDE SEQUENCE [LARGE SCALE GENOMIC DNA]</scope>
    <source>
        <strain evidence="15 16">Lake Benthic</strain>
    </source>
</reference>
<dbReference type="PANTHER" id="PTHR46246:SF1">
    <property type="entry name" value="GUANOSINE-3',5'-BIS(DIPHOSPHATE) 3'-PYROPHOSPHOHYDROLASE MESH1"/>
    <property type="match status" value="1"/>
</dbReference>
<accession>A0AAQ4P1H1</accession>
<evidence type="ECO:0000256" key="1">
    <source>
        <dbReference type="ARBA" id="ARBA00001936"/>
    </source>
</evidence>
<evidence type="ECO:0000256" key="2">
    <source>
        <dbReference type="ARBA" id="ARBA00022723"/>
    </source>
</evidence>
<evidence type="ECO:0000256" key="5">
    <source>
        <dbReference type="ARBA" id="ARBA00024387"/>
    </source>
</evidence>
<evidence type="ECO:0000256" key="6">
    <source>
        <dbReference type="ARBA" id="ARBA00037781"/>
    </source>
</evidence>
<keyword evidence="3" id="KW-0378">Hydrolase</keyword>
<reference evidence="15" key="3">
    <citation type="submission" date="2025-09" db="UniProtKB">
        <authorList>
            <consortium name="Ensembl"/>
        </authorList>
    </citation>
    <scope>IDENTIFICATION</scope>
</reference>
<dbReference type="InterPro" id="IPR006674">
    <property type="entry name" value="HD_domain"/>
</dbReference>
<evidence type="ECO:0000256" key="7">
    <source>
        <dbReference type="ARBA" id="ARBA00038354"/>
    </source>
</evidence>
<protein>
    <recommendedName>
        <fullName evidence="8">Guanosine-3',5'-bis(diphosphate) 3'-pyrophosphohydrolase MESH1</fullName>
        <ecNumber evidence="5">3.1.7.2</ecNumber>
    </recommendedName>
    <alternativeName>
        <fullName evidence="12">HD domain-containing protein 3</fullName>
    </alternativeName>
    <alternativeName>
        <fullName evidence="9">Metazoan SpoT homolog 1</fullName>
    </alternativeName>
    <alternativeName>
        <fullName evidence="10">Penta-phosphate guanosine-3'-pyrophosphohydrolase</fullName>
    </alternativeName>
</protein>
<comment type="catalytic activity">
    <reaction evidence="11">
        <text>guanosine 3',5'-bis(diphosphate) + H2O = GDP + diphosphate + H(+)</text>
        <dbReference type="Rhea" id="RHEA:14253"/>
        <dbReference type="ChEBI" id="CHEBI:15377"/>
        <dbReference type="ChEBI" id="CHEBI:15378"/>
        <dbReference type="ChEBI" id="CHEBI:33019"/>
        <dbReference type="ChEBI" id="CHEBI:58189"/>
        <dbReference type="ChEBI" id="CHEBI:77828"/>
        <dbReference type="EC" id="3.1.7.2"/>
    </reaction>
</comment>
<evidence type="ECO:0000256" key="8">
    <source>
        <dbReference type="ARBA" id="ARBA00040793"/>
    </source>
</evidence>
<evidence type="ECO:0000256" key="11">
    <source>
        <dbReference type="ARBA" id="ARBA00047968"/>
    </source>
</evidence>
<feature type="compositionally biased region" description="Basic and acidic residues" evidence="13">
    <location>
        <begin position="242"/>
        <end position="258"/>
    </location>
</feature>
<dbReference type="FunFam" id="1.10.3210.10:FF:000012">
    <property type="entry name" value="HD domain containing 3"/>
    <property type="match status" value="1"/>
</dbReference>
<dbReference type="PROSITE" id="PS51831">
    <property type="entry name" value="HD"/>
    <property type="match status" value="1"/>
</dbReference>
<dbReference type="GeneTree" id="ENSGT00390000011608"/>
<dbReference type="SMART" id="SM00471">
    <property type="entry name" value="HDc"/>
    <property type="match status" value="1"/>
</dbReference>
<dbReference type="CDD" id="cd00077">
    <property type="entry name" value="HDc"/>
    <property type="match status" value="1"/>
</dbReference>
<feature type="region of interest" description="Disordered" evidence="13">
    <location>
        <begin position="242"/>
        <end position="262"/>
    </location>
</feature>
<evidence type="ECO:0000313" key="16">
    <source>
        <dbReference type="Proteomes" id="UP000007635"/>
    </source>
</evidence>
<comment type="cofactor">
    <cofactor evidence="1">
        <name>Mn(2+)</name>
        <dbReference type="ChEBI" id="CHEBI:29035"/>
    </cofactor>
</comment>
<dbReference type="InterPro" id="IPR052194">
    <property type="entry name" value="MESH1"/>
</dbReference>
<keyword evidence="16" id="KW-1185">Reference proteome</keyword>
<dbReference type="GO" id="GO:0008893">
    <property type="term" value="F:guanosine-3',5'-bis(diphosphate) 3'-diphosphatase activity"/>
    <property type="evidence" value="ECO:0007669"/>
    <property type="project" value="UniProtKB-EC"/>
</dbReference>
<comment type="similarity">
    <text evidence="7">Belongs to the MESH1 family.</text>
</comment>
<evidence type="ECO:0000256" key="12">
    <source>
        <dbReference type="ARBA" id="ARBA00079108"/>
    </source>
</evidence>